<proteinExistence type="predicted"/>
<protein>
    <recommendedName>
        <fullName evidence="3">Tetratricopeptide repeat protein</fullName>
    </recommendedName>
</protein>
<evidence type="ECO:0000313" key="2">
    <source>
        <dbReference type="Proteomes" id="UP001202180"/>
    </source>
</evidence>
<evidence type="ECO:0008006" key="3">
    <source>
        <dbReference type="Google" id="ProtNLM"/>
    </source>
</evidence>
<keyword evidence="2" id="KW-1185">Reference proteome</keyword>
<organism evidence="1 2">
    <name type="scientific">Spirosoma liriopis</name>
    <dbReference type="NCBI Taxonomy" id="2937440"/>
    <lineage>
        <taxon>Bacteria</taxon>
        <taxon>Pseudomonadati</taxon>
        <taxon>Bacteroidota</taxon>
        <taxon>Cytophagia</taxon>
        <taxon>Cytophagales</taxon>
        <taxon>Cytophagaceae</taxon>
        <taxon>Spirosoma</taxon>
    </lineage>
</organism>
<sequence>MKKKTKFTNKEYQFLLSGLSEQITKVPKLRPNRDEWDIEGNWQECGDIHFVDSRYMAEFATWRDFGCKTVKLINYGRPAVRMSFFSKHKYWLKKPHDLTEEERHGHINDYINGLSLSINQLQNKIDHLLPLAQAESRRKIYDAQQEIEAWQQVQQQSAQYELAVSTYQRGYAYLYISYKHLLPTGEYDNASEHLLHHIRDRVGNITQSKQNVIFVNVAEINRVHPQQNKEIENYLNRFLLKSTSGPKWLYARPRPELEIQEAFGLLNPANDKAQLDLFNELYHLLDGRHPK</sequence>
<accession>A0ABT0HUP3</accession>
<dbReference type="Proteomes" id="UP001202180">
    <property type="component" value="Unassembled WGS sequence"/>
</dbReference>
<dbReference type="RefSeq" id="WP_232563748.1">
    <property type="nucleotide sequence ID" value="NZ_JALPRF010000009.1"/>
</dbReference>
<gene>
    <name evidence="1" type="ORF">M0L20_27095</name>
</gene>
<reference evidence="1 2" key="1">
    <citation type="submission" date="2022-04" db="EMBL/GenBank/DDBJ databases">
        <title>Spirosoma sp. strain RP8 genome sequencing and assembly.</title>
        <authorList>
            <person name="Jung Y."/>
        </authorList>
    </citation>
    <scope>NUCLEOTIDE SEQUENCE [LARGE SCALE GENOMIC DNA]</scope>
    <source>
        <strain evidence="1 2">RP8</strain>
    </source>
</reference>
<comment type="caution">
    <text evidence="1">The sequence shown here is derived from an EMBL/GenBank/DDBJ whole genome shotgun (WGS) entry which is preliminary data.</text>
</comment>
<name>A0ABT0HUP3_9BACT</name>
<evidence type="ECO:0000313" key="1">
    <source>
        <dbReference type="EMBL" id="MCK8495562.1"/>
    </source>
</evidence>
<dbReference type="EMBL" id="JALPRF010000009">
    <property type="protein sequence ID" value="MCK8495562.1"/>
    <property type="molecule type" value="Genomic_DNA"/>
</dbReference>